<name>A0ABV8KZA4_9ACTN</name>
<protein>
    <submittedName>
        <fullName evidence="2">Uncharacterized protein</fullName>
    </submittedName>
</protein>
<evidence type="ECO:0000256" key="1">
    <source>
        <dbReference type="SAM" id="MobiDB-lite"/>
    </source>
</evidence>
<evidence type="ECO:0000313" key="3">
    <source>
        <dbReference type="Proteomes" id="UP001595868"/>
    </source>
</evidence>
<accession>A0ABV8KZA4</accession>
<reference evidence="3" key="1">
    <citation type="journal article" date="2019" name="Int. J. Syst. Evol. Microbiol.">
        <title>The Global Catalogue of Microorganisms (GCM) 10K type strain sequencing project: providing services to taxonomists for standard genome sequencing and annotation.</title>
        <authorList>
            <consortium name="The Broad Institute Genomics Platform"/>
            <consortium name="The Broad Institute Genome Sequencing Center for Infectious Disease"/>
            <person name="Wu L."/>
            <person name="Ma J."/>
        </authorList>
    </citation>
    <scope>NUCLEOTIDE SEQUENCE [LARGE SCALE GENOMIC DNA]</scope>
    <source>
        <strain evidence="3">2902at01</strain>
    </source>
</reference>
<keyword evidence="3" id="KW-1185">Reference proteome</keyword>
<feature type="compositionally biased region" description="Basic and acidic residues" evidence="1">
    <location>
        <begin position="1"/>
        <end position="46"/>
    </location>
</feature>
<dbReference type="Proteomes" id="UP001595868">
    <property type="component" value="Unassembled WGS sequence"/>
</dbReference>
<comment type="caution">
    <text evidence="2">The sequence shown here is derived from an EMBL/GenBank/DDBJ whole genome shotgun (WGS) entry which is preliminary data.</text>
</comment>
<dbReference type="EMBL" id="JBHSBN010000069">
    <property type="protein sequence ID" value="MFC4110846.1"/>
    <property type="molecule type" value="Genomic_DNA"/>
</dbReference>
<feature type="region of interest" description="Disordered" evidence="1">
    <location>
        <begin position="1"/>
        <end position="57"/>
    </location>
</feature>
<dbReference type="RefSeq" id="WP_377553656.1">
    <property type="nucleotide sequence ID" value="NZ_JBHSBN010000069.1"/>
</dbReference>
<organism evidence="2 3">
    <name type="scientific">Micromonospora zhanjiangensis</name>
    <dbReference type="NCBI Taxonomy" id="1522057"/>
    <lineage>
        <taxon>Bacteria</taxon>
        <taxon>Bacillati</taxon>
        <taxon>Actinomycetota</taxon>
        <taxon>Actinomycetes</taxon>
        <taxon>Micromonosporales</taxon>
        <taxon>Micromonosporaceae</taxon>
        <taxon>Micromonospora</taxon>
    </lineage>
</organism>
<gene>
    <name evidence="2" type="ORF">ACFOX0_33670</name>
</gene>
<proteinExistence type="predicted"/>
<evidence type="ECO:0000313" key="2">
    <source>
        <dbReference type="EMBL" id="MFC4110846.1"/>
    </source>
</evidence>
<sequence>MGLFSRTDRSKPAEIIEAARQDDAEDADRARWRLLDQAAKDTEHRAGPPTGRIGGNQ</sequence>